<evidence type="ECO:0000313" key="2">
    <source>
        <dbReference type="Proteomes" id="UP000006272"/>
    </source>
</evidence>
<evidence type="ECO:0000313" key="1">
    <source>
        <dbReference type="EMBL" id="EKO37818.1"/>
    </source>
</evidence>
<protein>
    <submittedName>
        <fullName evidence="1">Uncharacterized protein</fullName>
    </submittedName>
</protein>
<dbReference type="EMBL" id="ALAO01000338">
    <property type="protein sequence ID" value="EKO37818.1"/>
    <property type="molecule type" value="Genomic_DNA"/>
</dbReference>
<name>K6H5P0_9BACT</name>
<gene>
    <name evidence="1" type="ORF">B193_3505</name>
</gene>
<comment type="caution">
    <text evidence="1">The sequence shown here is derived from an EMBL/GenBank/DDBJ whole genome shotgun (WGS) entry which is preliminary data.</text>
</comment>
<dbReference type="AlphaFoldDB" id="K6H5P0"/>
<accession>K6H5P0</accession>
<feature type="non-terminal residue" evidence="1">
    <location>
        <position position="21"/>
    </location>
</feature>
<organism evidence="1 2">
    <name type="scientific">Solidesulfovibrio magneticus str. Maddingley MBC34</name>
    <dbReference type="NCBI Taxonomy" id="1206767"/>
    <lineage>
        <taxon>Bacteria</taxon>
        <taxon>Pseudomonadati</taxon>
        <taxon>Thermodesulfobacteriota</taxon>
        <taxon>Desulfovibrionia</taxon>
        <taxon>Desulfovibrionales</taxon>
        <taxon>Desulfovibrionaceae</taxon>
        <taxon>Solidesulfovibrio</taxon>
    </lineage>
</organism>
<proteinExistence type="predicted"/>
<dbReference type="Proteomes" id="UP000006272">
    <property type="component" value="Unassembled WGS sequence"/>
</dbReference>
<reference evidence="1 2" key="1">
    <citation type="submission" date="2012-07" db="EMBL/GenBank/DDBJ databases">
        <title>Draft genome sequence of Desulfovibrio magneticus str. Maddingley MBC34 obtained from a metagenomic sequence of a methanogenic enrichment isolated from coal-seam formation water in Victoria, Australia.</title>
        <authorList>
            <person name="Greenfield P."/>
            <person name="Hendry P."/>
            <person name="Li D."/>
            <person name="Rosewarne C.P."/>
            <person name="Tran-Dinh N."/>
            <person name="Elbourne L.D.H."/>
            <person name="Paulsen I.T."/>
            <person name="Midgley D.J."/>
        </authorList>
    </citation>
    <scope>NUCLEOTIDE SEQUENCE [LARGE SCALE GENOMIC DNA]</scope>
    <source>
        <strain evidence="2">Maddingley MBC34</strain>
    </source>
</reference>
<sequence>MAERFKAVVLKTIGGETRPGV</sequence>